<organism evidence="3 4">
    <name type="scientific">Trichoplax adhaerens</name>
    <name type="common">Trichoplax reptans</name>
    <dbReference type="NCBI Taxonomy" id="10228"/>
    <lineage>
        <taxon>Eukaryota</taxon>
        <taxon>Metazoa</taxon>
        <taxon>Placozoa</taxon>
        <taxon>Uniplacotomia</taxon>
        <taxon>Trichoplacea</taxon>
        <taxon>Trichoplacidae</taxon>
        <taxon>Trichoplax</taxon>
    </lineage>
</organism>
<dbReference type="Gene3D" id="1.20.144.10">
    <property type="entry name" value="Phosphatidic acid phosphatase type 2/haloperoxidase"/>
    <property type="match status" value="1"/>
</dbReference>
<feature type="domain" description="Phosphatidic acid phosphatase type 2/haloperoxidase" evidence="2">
    <location>
        <begin position="39"/>
        <end position="140"/>
    </location>
</feature>
<dbReference type="PANTHER" id="PTHR14969">
    <property type="entry name" value="SPHINGOSINE-1-PHOSPHATE PHOSPHOHYDROLASE"/>
    <property type="match status" value="1"/>
</dbReference>
<feature type="non-terminal residue" evidence="3">
    <location>
        <position position="140"/>
    </location>
</feature>
<dbReference type="HOGENOM" id="CLU_072573_4_2_1"/>
<dbReference type="CTD" id="6757337"/>
<keyword evidence="1" id="KW-0812">Transmembrane</keyword>
<name>B3S777_TRIAD</name>
<gene>
    <name evidence="3" type="ORF">TRIADDRAFT_16815</name>
</gene>
<dbReference type="OMA" id="SGHEILW"/>
<keyword evidence="4" id="KW-1185">Reference proteome</keyword>
<evidence type="ECO:0000313" key="4">
    <source>
        <dbReference type="Proteomes" id="UP000009022"/>
    </source>
</evidence>
<dbReference type="eggNOG" id="KOG4268">
    <property type="taxonomic scope" value="Eukaryota"/>
</dbReference>
<feature type="transmembrane region" description="Helical" evidence="1">
    <location>
        <begin position="12"/>
        <end position="29"/>
    </location>
</feature>
<protein>
    <recommendedName>
        <fullName evidence="2">Phosphatidic acid phosphatase type 2/haloperoxidase domain-containing protein</fullName>
    </recommendedName>
</protein>
<accession>B3S777</accession>
<dbReference type="PhylomeDB" id="B3S777"/>
<evidence type="ECO:0000256" key="1">
    <source>
        <dbReference type="SAM" id="Phobius"/>
    </source>
</evidence>
<dbReference type="RefSeq" id="XP_002116124.1">
    <property type="nucleotide sequence ID" value="XM_002116088.1"/>
</dbReference>
<dbReference type="Pfam" id="PF01569">
    <property type="entry name" value="PAP2"/>
    <property type="match status" value="1"/>
</dbReference>
<dbReference type="EMBL" id="DS985253">
    <property type="protein sequence ID" value="EDV21524.1"/>
    <property type="molecule type" value="Genomic_DNA"/>
</dbReference>
<dbReference type="InterPro" id="IPR000326">
    <property type="entry name" value="PAP2/HPO"/>
</dbReference>
<evidence type="ECO:0000259" key="2">
    <source>
        <dbReference type="Pfam" id="PF01569"/>
    </source>
</evidence>
<dbReference type="InParanoid" id="B3S777"/>
<dbReference type="InterPro" id="IPR036938">
    <property type="entry name" value="PAP2/HPO_sf"/>
</dbReference>
<feature type="non-terminal residue" evidence="3">
    <location>
        <position position="1"/>
    </location>
</feature>
<dbReference type="KEGG" id="tad:TRIADDRAFT_16815"/>
<reference evidence="3 4" key="1">
    <citation type="journal article" date="2008" name="Nature">
        <title>The Trichoplax genome and the nature of placozoans.</title>
        <authorList>
            <person name="Srivastava M."/>
            <person name="Begovic E."/>
            <person name="Chapman J."/>
            <person name="Putnam N.H."/>
            <person name="Hellsten U."/>
            <person name="Kawashima T."/>
            <person name="Kuo A."/>
            <person name="Mitros T."/>
            <person name="Salamov A."/>
            <person name="Carpenter M.L."/>
            <person name="Signorovitch A.Y."/>
            <person name="Moreno M.A."/>
            <person name="Kamm K."/>
            <person name="Grimwood J."/>
            <person name="Schmutz J."/>
            <person name="Shapiro H."/>
            <person name="Grigoriev I.V."/>
            <person name="Buss L.W."/>
            <person name="Schierwater B."/>
            <person name="Dellaporta S.L."/>
            <person name="Rokhsar D.S."/>
        </authorList>
    </citation>
    <scope>NUCLEOTIDE SEQUENCE [LARGE SCALE GENOMIC DNA]</scope>
    <source>
        <strain evidence="3 4">Grell-BS-1999</strain>
    </source>
</reference>
<feature type="transmembrane region" description="Helical" evidence="1">
    <location>
        <begin position="41"/>
        <end position="59"/>
    </location>
</feature>
<dbReference type="Proteomes" id="UP000009022">
    <property type="component" value="Unassembled WGS sequence"/>
</dbReference>
<dbReference type="AlphaFoldDB" id="B3S777"/>
<evidence type="ECO:0000313" key="3">
    <source>
        <dbReference type="EMBL" id="EDV21524.1"/>
    </source>
</evidence>
<keyword evidence="1" id="KW-1133">Transmembrane helix</keyword>
<proteinExistence type="predicted"/>
<dbReference type="SUPFAM" id="SSF48317">
    <property type="entry name" value="Acid phosphatase/Vanadium-dependent haloperoxidase"/>
    <property type="match status" value="1"/>
</dbReference>
<keyword evidence="1" id="KW-0472">Membrane</keyword>
<sequence>IRKFLLWCEYSGHEILWFMMISLSLWLYRHDPVSLSFNLNLAIAFVLDIIIVVCLKMLFQRRRPEANKIDMYVLASVDHYSFPSGHASRITALACILLHHPVLHNGYKIYVLAWVIIVSLSRTLAGRHFLGDVLCGNLIG</sequence>
<dbReference type="GeneID" id="6757337"/>
<dbReference type="OrthoDB" id="10266771at2759"/>
<dbReference type="PANTHER" id="PTHR14969:SF13">
    <property type="entry name" value="AT30094P"/>
    <property type="match status" value="1"/>
</dbReference>